<dbReference type="RefSeq" id="XP_008724177.1">
    <property type="nucleotide sequence ID" value="XM_008725955.1"/>
</dbReference>
<dbReference type="OrthoDB" id="2426273at2759"/>
<proteinExistence type="predicted"/>
<protein>
    <recommendedName>
        <fullName evidence="2">Heterokaryon incompatibility domain-containing protein</fullName>
    </recommendedName>
</protein>
<evidence type="ECO:0008006" key="2">
    <source>
        <dbReference type="Google" id="ProtNLM"/>
    </source>
</evidence>
<dbReference type="VEuPathDB" id="FungiDB:G647_09963"/>
<dbReference type="Proteomes" id="UP000030678">
    <property type="component" value="Unassembled WGS sequence"/>
</dbReference>
<organism evidence="1">
    <name type="scientific">Cladophialophora carrionii CBS 160.54</name>
    <dbReference type="NCBI Taxonomy" id="1279043"/>
    <lineage>
        <taxon>Eukaryota</taxon>
        <taxon>Fungi</taxon>
        <taxon>Dikarya</taxon>
        <taxon>Ascomycota</taxon>
        <taxon>Pezizomycotina</taxon>
        <taxon>Eurotiomycetes</taxon>
        <taxon>Chaetothyriomycetidae</taxon>
        <taxon>Chaetothyriales</taxon>
        <taxon>Herpotrichiellaceae</taxon>
        <taxon>Cladophialophora</taxon>
    </lineage>
</organism>
<dbReference type="PANTHER" id="PTHR39596">
    <property type="match status" value="1"/>
</dbReference>
<dbReference type="PANTHER" id="PTHR39596:SF4">
    <property type="entry name" value="HET DOMAIN PROTEIN (AFU_ORTHOLOGUE AFUA_3G03140)-RELATED"/>
    <property type="match status" value="1"/>
</dbReference>
<dbReference type="HOGENOM" id="CLU_015641_1_0_1"/>
<sequence>MTIARSERLLTLYVRKIFDRAAEILRQLPVTSPTILGALPYQGPFDDEYLLPTTPHARRSDMIAETLWDSLLAVNHVDTIVLRLVLCIAQAQFSRQYGPPPLVRLLNATIYLLRLSLDLASEGRGHPQRWSVVCAFLWTSWQRILMLHLRSGVGPQLHGFNYNIRGLNSIRAQDLVLEIFEYRSKMQHADLKATPYLCAWAYRNLIEDRACISSDVRHIAQHLHACFGDRKAVCNAGHVQCNGLSSVSCGRFENTTVVNQSMHTQRCSGKCPRLFWSRESFVAVSGPKAIDIAATSTSGLRYCQVTTKTLAISHIWSHGQGGRPDKEGPEGTGFNMCLHQRYSGVAVSLGCSSYWMDTPCIPSEKGLRRECIANIQEIFTTSKITLVCDRDLMSIDITGSSVDACEKLLATLLVCDWNMRAWTLLESMRGRSSLYLLCADDRTIKLYDVLQTVYQKGSIDILVPYLTRSYLLPPDDITDIELFEGGGSVATEEDLQLAEGFISVGEAAVLLSHRHATRDEDDVLIWNLLIGDTPSQDATEMWRRQIGKKISTGALVSSAPRLQDVAGFRWAPSRPTLPRRSTTNTATDIAHEKTFLAYDGGDAKDGEITADGLRAKWLTCRFTTADVPDGLQLEKNTSADEKLAAIAKRYTSDFAHGILLQVCPARGPGNVPLPYQGSNNHVLVVCGSHDGLAWDWRGVYEWERTCPLPPFVIEEILLV</sequence>
<evidence type="ECO:0000313" key="1">
    <source>
        <dbReference type="EMBL" id="ETI27280.1"/>
    </source>
</evidence>
<dbReference type="EMBL" id="KI635850">
    <property type="protein sequence ID" value="ETI27280.1"/>
    <property type="molecule type" value="Genomic_DNA"/>
</dbReference>
<dbReference type="AlphaFoldDB" id="V9DK90"/>
<name>V9DK90_9EURO</name>
<accession>V9DK90</accession>
<reference evidence="1" key="1">
    <citation type="submission" date="2013-03" db="EMBL/GenBank/DDBJ databases">
        <title>The Genome Sequence of Cladophialophora carrionii CBS 160.54.</title>
        <authorList>
            <consortium name="The Broad Institute Genomics Platform"/>
            <person name="Cuomo C."/>
            <person name="de Hoog S."/>
            <person name="Gorbushina A."/>
            <person name="Walker B."/>
            <person name="Young S.K."/>
            <person name="Zeng Q."/>
            <person name="Gargeya S."/>
            <person name="Fitzgerald M."/>
            <person name="Haas B."/>
            <person name="Abouelleil A."/>
            <person name="Allen A.W."/>
            <person name="Alvarado L."/>
            <person name="Arachchi H.M."/>
            <person name="Berlin A.M."/>
            <person name="Chapman S.B."/>
            <person name="Gainer-Dewar J."/>
            <person name="Goldberg J."/>
            <person name="Griggs A."/>
            <person name="Gujja S."/>
            <person name="Hansen M."/>
            <person name="Howarth C."/>
            <person name="Imamovic A."/>
            <person name="Ireland A."/>
            <person name="Larimer J."/>
            <person name="McCowan C."/>
            <person name="Murphy C."/>
            <person name="Pearson M."/>
            <person name="Poon T.W."/>
            <person name="Priest M."/>
            <person name="Roberts A."/>
            <person name="Saif S."/>
            <person name="Shea T."/>
            <person name="Sisk P."/>
            <person name="Sykes S."/>
            <person name="Wortman J."/>
            <person name="Nusbaum C."/>
            <person name="Birren B."/>
        </authorList>
    </citation>
    <scope>NUCLEOTIDE SEQUENCE [LARGE SCALE GENOMIC DNA]</scope>
    <source>
        <strain evidence="1">CBS 160.54</strain>
    </source>
</reference>
<dbReference type="GeneID" id="19988456"/>
<gene>
    <name evidence="1" type="ORF">G647_09963</name>
</gene>